<reference evidence="3" key="2">
    <citation type="journal article" date="2022" name="Microb. Genom.">
        <title>A chromosome-scale genome assembly of the tomato pathogen Cladosporium fulvum reveals a compartmentalized genome architecture and the presence of a dispensable chromosome.</title>
        <authorList>
            <person name="Zaccaron A.Z."/>
            <person name="Chen L.H."/>
            <person name="Samaras A."/>
            <person name="Stergiopoulos I."/>
        </authorList>
    </citation>
    <scope>NUCLEOTIDE SEQUENCE</scope>
    <source>
        <strain evidence="3">Race5_Kim</strain>
    </source>
</reference>
<dbReference type="RefSeq" id="XP_047764267.1">
    <property type="nucleotide sequence ID" value="XM_047909348.1"/>
</dbReference>
<dbReference type="EMBL" id="CP090169">
    <property type="protein sequence ID" value="UJO19901.1"/>
    <property type="molecule type" value="Genomic_DNA"/>
</dbReference>
<evidence type="ECO:0008006" key="5">
    <source>
        <dbReference type="Google" id="ProtNLM"/>
    </source>
</evidence>
<name>A0A9Q8URN2_PASFU</name>
<feature type="transmembrane region" description="Helical" evidence="2">
    <location>
        <begin position="430"/>
        <end position="448"/>
    </location>
</feature>
<feature type="transmembrane region" description="Helical" evidence="2">
    <location>
        <begin position="468"/>
        <end position="491"/>
    </location>
</feature>
<accession>A0A9Q8URN2</accession>
<dbReference type="KEGG" id="ffu:CLAFUR5_10200"/>
<feature type="compositionally biased region" description="Polar residues" evidence="1">
    <location>
        <begin position="1"/>
        <end position="12"/>
    </location>
</feature>
<feature type="compositionally biased region" description="Basic and acidic residues" evidence="1">
    <location>
        <begin position="13"/>
        <end position="24"/>
    </location>
</feature>
<keyword evidence="2" id="KW-0472">Membrane</keyword>
<feature type="compositionally biased region" description="Low complexity" evidence="1">
    <location>
        <begin position="27"/>
        <end position="39"/>
    </location>
</feature>
<dbReference type="GeneID" id="71990078"/>
<evidence type="ECO:0000256" key="2">
    <source>
        <dbReference type="SAM" id="Phobius"/>
    </source>
</evidence>
<keyword evidence="2" id="KW-0812">Transmembrane</keyword>
<evidence type="ECO:0000256" key="1">
    <source>
        <dbReference type="SAM" id="MobiDB-lite"/>
    </source>
</evidence>
<feature type="transmembrane region" description="Helical" evidence="2">
    <location>
        <begin position="397"/>
        <end position="418"/>
    </location>
</feature>
<protein>
    <recommendedName>
        <fullName evidence="5">Integral membrane protein</fullName>
    </recommendedName>
</protein>
<dbReference type="OrthoDB" id="2603at2759"/>
<keyword evidence="4" id="KW-1185">Reference proteome</keyword>
<dbReference type="AlphaFoldDB" id="A0A9Q8URN2"/>
<sequence>MDRGGSSSSSATDAEKNGWDHADPFQEDQQGQQDTPGQPNRVAFSHPSPEARTSNEADSHSRNDSNSSGEQKLERVHTYEKIKHAAEDVAPGLVEKIRTAKELLHLHSVKATGPTNFFNPTNIRMKVHFRHNSDENTDFGMRDSKDMDLLWRSRDNRKGRNSIAVPEMPTEETPFLPMRYTPRLSTKFADIRKNLWKMCTTFAYWDMAFWSGWSYTIGSALFVTNGVLAWGPKAFGEDFESAQTEGYGPSLTFFIGALFYQIGAVTAYLEAVNDGSFHGAAMRKLLEGHDDDNKKLLDDKIHHFFSHMNPAHRHREEVYQDPRVNLNPEAGWNTKEARNLRPGSIYPRDKHPAPRRGAVDMGGEESEGSGYMVWRWWPTWKALRTHHVYEIGYTACAIQLFGVTLYGVTAIVILPGILSSLNWWQTLGAYWCPQIVAALCFLTASIMFQLETQENWWKPEPKVLGWWIGIWSVVGSVGFELCACFGTAAAVREWHWAEYQSDLSSMWGSAAYLTGSFLQWYEALNKNPLEELLNEPGEMKSHQIHPI</sequence>
<evidence type="ECO:0000313" key="3">
    <source>
        <dbReference type="EMBL" id="UJO19901.1"/>
    </source>
</evidence>
<organism evidence="3 4">
    <name type="scientific">Passalora fulva</name>
    <name type="common">Tomato leaf mold</name>
    <name type="synonym">Cladosporium fulvum</name>
    <dbReference type="NCBI Taxonomy" id="5499"/>
    <lineage>
        <taxon>Eukaryota</taxon>
        <taxon>Fungi</taxon>
        <taxon>Dikarya</taxon>
        <taxon>Ascomycota</taxon>
        <taxon>Pezizomycotina</taxon>
        <taxon>Dothideomycetes</taxon>
        <taxon>Dothideomycetidae</taxon>
        <taxon>Mycosphaerellales</taxon>
        <taxon>Mycosphaerellaceae</taxon>
        <taxon>Fulvia</taxon>
    </lineage>
</organism>
<feature type="compositionally biased region" description="Basic and acidic residues" evidence="1">
    <location>
        <begin position="53"/>
        <end position="63"/>
    </location>
</feature>
<evidence type="ECO:0000313" key="4">
    <source>
        <dbReference type="Proteomes" id="UP000756132"/>
    </source>
</evidence>
<feature type="region of interest" description="Disordered" evidence="1">
    <location>
        <begin position="339"/>
        <end position="362"/>
    </location>
</feature>
<reference evidence="3" key="1">
    <citation type="submission" date="2021-12" db="EMBL/GenBank/DDBJ databases">
        <authorList>
            <person name="Zaccaron A."/>
            <person name="Stergiopoulos I."/>
        </authorList>
    </citation>
    <scope>NUCLEOTIDE SEQUENCE</scope>
    <source>
        <strain evidence="3">Race5_Kim</strain>
    </source>
</reference>
<gene>
    <name evidence="3" type="ORF">CLAFUR5_10200</name>
</gene>
<feature type="region of interest" description="Disordered" evidence="1">
    <location>
        <begin position="1"/>
        <end position="74"/>
    </location>
</feature>
<keyword evidence="2" id="KW-1133">Transmembrane helix</keyword>
<dbReference type="Proteomes" id="UP000756132">
    <property type="component" value="Chromosome 7"/>
</dbReference>
<dbReference type="OMA" id="QWYEALN"/>
<proteinExistence type="predicted"/>